<proteinExistence type="predicted"/>
<evidence type="ECO:0000313" key="2">
    <source>
        <dbReference type="Proteomes" id="UP001240639"/>
    </source>
</evidence>
<gene>
    <name evidence="1" type="ORF">Q9K02_03135</name>
</gene>
<keyword evidence="2" id="KW-1185">Reference proteome</keyword>
<evidence type="ECO:0000313" key="1">
    <source>
        <dbReference type="EMBL" id="MDP4574134.1"/>
    </source>
</evidence>
<organism evidence="1 2">
    <name type="scientific">Qipengyuania profundimaris</name>
    <dbReference type="NCBI Taxonomy" id="3067652"/>
    <lineage>
        <taxon>Bacteria</taxon>
        <taxon>Pseudomonadati</taxon>
        <taxon>Pseudomonadota</taxon>
        <taxon>Alphaproteobacteria</taxon>
        <taxon>Sphingomonadales</taxon>
        <taxon>Erythrobacteraceae</taxon>
        <taxon>Qipengyuania</taxon>
    </lineage>
</organism>
<dbReference type="RefSeq" id="WP_305931581.1">
    <property type="nucleotide sequence ID" value="NZ_JAVAIM010000001.1"/>
</dbReference>
<comment type="caution">
    <text evidence="1">The sequence shown here is derived from an EMBL/GenBank/DDBJ whole genome shotgun (WGS) entry which is preliminary data.</text>
</comment>
<accession>A0ABT9HLV5</accession>
<sequence>MTTFVTCDKKAAINTLATFESLLPLQRFPYKSAFPLWWRRNMVAQACDKSMHLYGYDCP</sequence>
<dbReference type="Proteomes" id="UP001240639">
    <property type="component" value="Unassembled WGS sequence"/>
</dbReference>
<protein>
    <submittedName>
        <fullName evidence="1">Uncharacterized protein</fullName>
    </submittedName>
</protein>
<dbReference type="EMBL" id="JAVAIM010000001">
    <property type="protein sequence ID" value="MDP4574134.1"/>
    <property type="molecule type" value="Genomic_DNA"/>
</dbReference>
<reference evidence="1 2" key="1">
    <citation type="submission" date="2023-08" db="EMBL/GenBank/DDBJ databases">
        <title>genomic of G39.</title>
        <authorList>
            <person name="Wang Y."/>
        </authorList>
    </citation>
    <scope>NUCLEOTIDE SEQUENCE [LARGE SCALE GENOMIC DNA]</scope>
    <source>
        <strain evidence="1 2">G39</strain>
    </source>
</reference>
<name>A0ABT9HLV5_9SPHN</name>